<evidence type="ECO:0000259" key="29">
    <source>
        <dbReference type="Pfam" id="PF00912"/>
    </source>
</evidence>
<evidence type="ECO:0000259" key="30">
    <source>
        <dbReference type="Pfam" id="PF17092"/>
    </source>
</evidence>
<keyword evidence="15" id="KW-0133">Cell shape</keyword>
<evidence type="ECO:0000256" key="10">
    <source>
        <dbReference type="ARBA" id="ARBA00022670"/>
    </source>
</evidence>
<evidence type="ECO:0000256" key="14">
    <source>
        <dbReference type="ARBA" id="ARBA00022801"/>
    </source>
</evidence>
<comment type="pathway">
    <text evidence="26">Glycan biosynthesis.</text>
</comment>
<evidence type="ECO:0000256" key="2">
    <source>
        <dbReference type="ARBA" id="ARBA00004752"/>
    </source>
</evidence>
<dbReference type="Proteomes" id="UP000002743">
    <property type="component" value="Chromosome"/>
</dbReference>
<dbReference type="HOGENOM" id="CLU_006354_2_4_4"/>
<feature type="region of interest" description="Disordered" evidence="27">
    <location>
        <begin position="755"/>
        <end position="787"/>
    </location>
</feature>
<evidence type="ECO:0000256" key="15">
    <source>
        <dbReference type="ARBA" id="ARBA00022960"/>
    </source>
</evidence>
<comment type="catalytic activity">
    <reaction evidence="25">
        <text>[GlcNAc-(1-&gt;4)-Mur2Ac(oyl-L-Ala-gamma-D-Glu-L-Lys-D-Ala-D-Ala)](n)-di-trans,octa-cis-undecaprenyl diphosphate + beta-D-GlcNAc-(1-&gt;4)-Mur2Ac(oyl-L-Ala-gamma-D-Glu-L-Lys-D-Ala-D-Ala)-di-trans,octa-cis-undecaprenyl diphosphate = [GlcNAc-(1-&gt;4)-Mur2Ac(oyl-L-Ala-gamma-D-Glu-L-Lys-D-Ala-D-Ala)](n+1)-di-trans,octa-cis-undecaprenyl diphosphate + di-trans,octa-cis-undecaprenyl diphosphate + H(+)</text>
        <dbReference type="Rhea" id="RHEA:23708"/>
        <dbReference type="Rhea" id="RHEA-COMP:9602"/>
        <dbReference type="Rhea" id="RHEA-COMP:9603"/>
        <dbReference type="ChEBI" id="CHEBI:15378"/>
        <dbReference type="ChEBI" id="CHEBI:58405"/>
        <dbReference type="ChEBI" id="CHEBI:60033"/>
        <dbReference type="ChEBI" id="CHEBI:78435"/>
        <dbReference type="EC" id="2.4.99.28"/>
    </reaction>
</comment>
<comment type="subcellular location">
    <subcellularLocation>
        <location evidence="1">Cell inner membrane</location>
        <topology evidence="1">Single-pass type II membrane protein</topology>
    </subcellularLocation>
</comment>
<evidence type="ECO:0000256" key="13">
    <source>
        <dbReference type="ARBA" id="ARBA00022692"/>
    </source>
</evidence>
<keyword evidence="17" id="KW-0573">Peptidoglycan synthesis</keyword>
<dbReference type="Pfam" id="PF00905">
    <property type="entry name" value="Transpeptidase"/>
    <property type="match status" value="1"/>
</dbReference>
<feature type="domain" description="Penicillin-binding protein OB-like" evidence="30">
    <location>
        <begin position="319"/>
        <end position="423"/>
    </location>
</feature>
<evidence type="ECO:0000256" key="22">
    <source>
        <dbReference type="ARBA" id="ARBA00023316"/>
    </source>
</evidence>
<evidence type="ECO:0000256" key="20">
    <source>
        <dbReference type="ARBA" id="ARBA00023251"/>
    </source>
</evidence>
<dbReference type="GO" id="GO:0009252">
    <property type="term" value="P:peptidoglycan biosynthetic process"/>
    <property type="evidence" value="ECO:0007669"/>
    <property type="project" value="UniProtKB-UniPathway"/>
</dbReference>
<feature type="domain" description="Glycosyl transferase family 51" evidence="29">
    <location>
        <begin position="60"/>
        <end position="233"/>
    </location>
</feature>
<dbReference type="InterPro" id="IPR036950">
    <property type="entry name" value="PBP_transglycosylase"/>
</dbReference>
<keyword evidence="32" id="KW-1185">Reference proteome</keyword>
<evidence type="ECO:0000313" key="31">
    <source>
        <dbReference type="EMBL" id="ACT51744.1"/>
    </source>
</evidence>
<keyword evidence="8" id="KW-0997">Cell inner membrane</keyword>
<feature type="domain" description="Penicillin-binding protein transpeptidase" evidence="28">
    <location>
        <begin position="427"/>
        <end position="681"/>
    </location>
</feature>
<dbReference type="SUPFAM" id="SSF53955">
    <property type="entry name" value="Lysozyme-like"/>
    <property type="match status" value="1"/>
</dbReference>
<dbReference type="EMBL" id="CP001674">
    <property type="protein sequence ID" value="ACT51744.1"/>
    <property type="molecule type" value="Genomic_DNA"/>
</dbReference>
<keyword evidence="21" id="KW-0511">Multifunctional enzyme</keyword>
<dbReference type="GO" id="GO:0008955">
    <property type="term" value="F:peptidoglycan glycosyltransferase activity"/>
    <property type="evidence" value="ECO:0007669"/>
    <property type="project" value="UniProtKB-EC"/>
</dbReference>
<keyword evidence="22" id="KW-0961">Cell wall biogenesis/degradation</keyword>
<evidence type="ECO:0000256" key="19">
    <source>
        <dbReference type="ARBA" id="ARBA00023136"/>
    </source>
</evidence>
<dbReference type="eggNOG" id="COG5009">
    <property type="taxonomic scope" value="Bacteria"/>
</dbReference>
<dbReference type="FunFam" id="1.10.3810.10:FF:000003">
    <property type="entry name" value="Penicillin-binding protein 1a"/>
    <property type="match status" value="1"/>
</dbReference>
<dbReference type="UniPathway" id="UPA00219"/>
<evidence type="ECO:0000256" key="8">
    <source>
        <dbReference type="ARBA" id="ARBA00022519"/>
    </source>
</evidence>
<accession>C6XAX4</accession>
<keyword evidence="11" id="KW-0328">Glycosyltransferase</keyword>
<dbReference type="AlphaFoldDB" id="C6XAX4"/>
<keyword evidence="9" id="KW-0121">Carboxypeptidase</keyword>
<keyword evidence="12" id="KW-0808">Transferase</keyword>
<dbReference type="InterPro" id="IPR050396">
    <property type="entry name" value="Glycosyltr_51/Transpeptidase"/>
</dbReference>
<evidence type="ECO:0000256" key="12">
    <source>
        <dbReference type="ARBA" id="ARBA00022679"/>
    </source>
</evidence>
<comment type="catalytic activity">
    <reaction evidence="23">
        <text>Preferential cleavage: (Ac)2-L-Lys-D-Ala-|-D-Ala. Also transpeptidation of peptidyl-alanyl moieties that are N-acyl substituents of D-alanine.</text>
        <dbReference type="EC" id="3.4.16.4"/>
    </reaction>
</comment>
<dbReference type="InterPro" id="IPR023346">
    <property type="entry name" value="Lysozyme-like_dom_sf"/>
</dbReference>
<evidence type="ECO:0000256" key="21">
    <source>
        <dbReference type="ARBA" id="ARBA00023268"/>
    </source>
</evidence>
<keyword evidence="16" id="KW-0735">Signal-anchor</keyword>
<dbReference type="PANTHER" id="PTHR32282:SF27">
    <property type="entry name" value="PENICILLIN-BINDING PROTEIN 1A"/>
    <property type="match status" value="1"/>
</dbReference>
<keyword evidence="13" id="KW-0812">Transmembrane</keyword>
<dbReference type="NCBIfam" id="TIGR02074">
    <property type="entry name" value="PBP_1a_fam"/>
    <property type="match status" value="1"/>
</dbReference>
<name>C6XAX4_METGS</name>
<evidence type="ECO:0000256" key="18">
    <source>
        <dbReference type="ARBA" id="ARBA00022989"/>
    </source>
</evidence>
<evidence type="ECO:0000256" key="25">
    <source>
        <dbReference type="ARBA" id="ARBA00049902"/>
    </source>
</evidence>
<dbReference type="Pfam" id="PF17092">
    <property type="entry name" value="PCB_OB"/>
    <property type="match status" value="1"/>
</dbReference>
<evidence type="ECO:0000256" key="26">
    <source>
        <dbReference type="ARBA" id="ARBA00060592"/>
    </source>
</evidence>
<dbReference type="GO" id="GO:0009002">
    <property type="term" value="F:serine-type D-Ala-D-Ala carboxypeptidase activity"/>
    <property type="evidence" value="ECO:0007669"/>
    <property type="project" value="UniProtKB-EC"/>
</dbReference>
<dbReference type="InterPro" id="IPR012338">
    <property type="entry name" value="Beta-lactam/transpept-like"/>
</dbReference>
<dbReference type="GO" id="GO:0008658">
    <property type="term" value="F:penicillin binding"/>
    <property type="evidence" value="ECO:0007669"/>
    <property type="project" value="InterPro"/>
</dbReference>
<evidence type="ECO:0000256" key="1">
    <source>
        <dbReference type="ARBA" id="ARBA00004249"/>
    </source>
</evidence>
<dbReference type="GO" id="GO:0030288">
    <property type="term" value="C:outer membrane-bounded periplasmic space"/>
    <property type="evidence" value="ECO:0007669"/>
    <property type="project" value="TreeGrafter"/>
</dbReference>
<reference evidence="32" key="1">
    <citation type="submission" date="2009-07" db="EMBL/GenBank/DDBJ databases">
        <title>Complete sequence of chromosome of Methylovorus sp. SIP3-4.</title>
        <authorList>
            <person name="Lucas S."/>
            <person name="Copeland A."/>
            <person name="Lapidus A."/>
            <person name="Glavina del Rio T."/>
            <person name="Tice H."/>
            <person name="Bruce D."/>
            <person name="Goodwin L."/>
            <person name="Pitluck S."/>
            <person name="Clum A."/>
            <person name="Larimer F."/>
            <person name="Land M."/>
            <person name="Hauser L."/>
            <person name="Kyrpides N."/>
            <person name="Mikhailova N."/>
            <person name="Kayluzhnaya M."/>
            <person name="Chistoserdova L."/>
        </authorList>
    </citation>
    <scope>NUCLEOTIDE SEQUENCE [LARGE SCALE GENOMIC DNA]</scope>
    <source>
        <strain evidence="32">SIP3-4</strain>
    </source>
</reference>
<reference evidence="31 32" key="2">
    <citation type="journal article" date="2011" name="J. Bacteriol.">
        <title>Genomes of three methylotrophs from a single niche uncover genetic and metabolic divergence of Methylophilaceae.</title>
        <authorList>
            <person name="Lapidus A."/>
            <person name="Clum A."/>
            <person name="Labutti K."/>
            <person name="Kaluzhnaya M.G."/>
            <person name="Lim S."/>
            <person name="Beck D.A."/>
            <person name="Glavina Del Rio T."/>
            <person name="Nolan M."/>
            <person name="Mavromatis K."/>
            <person name="Huntemann M."/>
            <person name="Lucas S."/>
            <person name="Lidstrom M.E."/>
            <person name="Ivanova N."/>
            <person name="Chistoserdova L."/>
        </authorList>
    </citation>
    <scope>NUCLEOTIDE SEQUENCE [LARGE SCALE GENOMIC DNA]</scope>
    <source>
        <strain evidence="31 32">SIP3-4</strain>
    </source>
</reference>
<dbReference type="Gene3D" id="1.10.3810.10">
    <property type="entry name" value="Biosynthetic peptidoglycan transglycosylase-like"/>
    <property type="match status" value="1"/>
</dbReference>
<dbReference type="InterPro" id="IPR001264">
    <property type="entry name" value="Glyco_trans_51"/>
</dbReference>
<dbReference type="CAZy" id="GT51">
    <property type="family name" value="Glycosyltransferase Family 51"/>
</dbReference>
<evidence type="ECO:0000256" key="23">
    <source>
        <dbReference type="ARBA" id="ARBA00034000"/>
    </source>
</evidence>
<keyword evidence="18" id="KW-1133">Transmembrane helix</keyword>
<gene>
    <name evidence="31" type="ordered locus">Msip34_2507</name>
</gene>
<dbReference type="OrthoDB" id="9766909at2"/>
<evidence type="ECO:0000256" key="5">
    <source>
        <dbReference type="ARBA" id="ARBA00012448"/>
    </source>
</evidence>
<dbReference type="GO" id="GO:0006508">
    <property type="term" value="P:proteolysis"/>
    <property type="evidence" value="ECO:0007669"/>
    <property type="project" value="UniProtKB-KW"/>
</dbReference>
<evidence type="ECO:0000256" key="9">
    <source>
        <dbReference type="ARBA" id="ARBA00022645"/>
    </source>
</evidence>
<evidence type="ECO:0000313" key="32">
    <source>
        <dbReference type="Proteomes" id="UP000002743"/>
    </source>
</evidence>
<evidence type="ECO:0000256" key="24">
    <source>
        <dbReference type="ARBA" id="ARBA00044770"/>
    </source>
</evidence>
<organism evidence="31 32">
    <name type="scientific">Methylovorus glucosotrophus (strain SIP3-4)</name>
    <dbReference type="NCBI Taxonomy" id="582744"/>
    <lineage>
        <taxon>Bacteria</taxon>
        <taxon>Pseudomonadati</taxon>
        <taxon>Pseudomonadota</taxon>
        <taxon>Betaproteobacteria</taxon>
        <taxon>Nitrosomonadales</taxon>
        <taxon>Methylophilaceae</taxon>
        <taxon>Methylovorus</taxon>
    </lineage>
</organism>
<dbReference type="RefSeq" id="WP_013443218.1">
    <property type="nucleotide sequence ID" value="NC_012969.1"/>
</dbReference>
<keyword evidence="20" id="KW-0046">Antibiotic resistance</keyword>
<evidence type="ECO:0000256" key="11">
    <source>
        <dbReference type="ARBA" id="ARBA00022676"/>
    </source>
</evidence>
<keyword evidence="7" id="KW-1003">Cell membrane</keyword>
<keyword evidence="19" id="KW-0472">Membrane</keyword>
<evidence type="ECO:0000256" key="7">
    <source>
        <dbReference type="ARBA" id="ARBA00022475"/>
    </source>
</evidence>
<proteinExistence type="inferred from homology"/>
<sequence length="787" mass="87656" precursor="true">MLPKKWWQFLILIALVLGLVFTALIGLAATLIYPELPSLDALTDYKPKVPLRVYSEDNYLIGEFGEERRAFIKIEDVPASLKHAILAAEDERFYKHGGVDTMGILRAAIANVTSGSFKEGASTITMQVARNFFLSSEKTASRKLSEALLAIKIEHNLTKDQILELYINQIYLGQRSYGFAAASQVYYGKPLNKLSVAEAAMLAGLPKAPSRYNPFANPKRATARQHYVLRRMQELRYIDENTYNNALKEPQKFRQTKQVRDLSADYVAEIARQMMYQRYKDDIYTSGLKVYTTIRKSNQEAANKAVLQGILDYDSRHGYRGPEKVIHPPAHGTEEEANWVDKALDEIEVSNGLIPAMVINLSPKLVTVHSQSGEDIQITGNGLSLVQKTLNEKDPTKRKLQPGAIVRIVKTTDGWQITQLPQVQSGFIALDPSNGAVRALVGGFDFNRNKFNHVTQAWRQPGSSFKPFIYSAALEKGFTPASMIEDEPLTLSAAETGSGSAWEPKNFDNTYEGPMRMRTALTKSKNMVSIRILQSIGVRYAQDYITRFGFSPKDHPPYLAMALGSGSVTPWQMAGAYAVFANGGYRVRPYIISKIVDPRGKVIEETKFDEVGKNAVRVIDGRNAFLMTSMMQDVARIGTAAKARQIGRYDLAGKTGTTNSQVDAWFAGFNPKQVAITWIGYDQPRSLGSNETGGRAALPIWIDYMTSALRNMPDEPYSVPQGITSVKINPHTGMRVSDDESGIYEYFYQEFMPPEAEDNTFSPIPGFPTSKPPESTATDPTRADQLF</sequence>
<dbReference type="PANTHER" id="PTHR32282">
    <property type="entry name" value="BINDING PROTEIN TRANSPEPTIDASE, PUTATIVE-RELATED"/>
    <property type="match status" value="1"/>
</dbReference>
<protein>
    <recommendedName>
        <fullName evidence="6">Penicillin-binding protein 1A</fullName>
        <ecNumber evidence="24">2.4.99.28</ecNumber>
        <ecNumber evidence="5">3.4.16.4</ecNumber>
    </recommendedName>
</protein>
<comment type="pathway">
    <text evidence="2">Cell wall biogenesis; peptidoglycan biosynthesis.</text>
</comment>
<evidence type="ECO:0000259" key="28">
    <source>
        <dbReference type="Pfam" id="PF00905"/>
    </source>
</evidence>
<dbReference type="SUPFAM" id="SSF56601">
    <property type="entry name" value="beta-lactamase/transpeptidase-like"/>
    <property type="match status" value="1"/>
</dbReference>
<evidence type="ECO:0000256" key="4">
    <source>
        <dbReference type="ARBA" id="ARBA00007739"/>
    </source>
</evidence>
<dbReference type="Pfam" id="PF00912">
    <property type="entry name" value="Transgly"/>
    <property type="match status" value="1"/>
</dbReference>
<dbReference type="GO" id="GO:0005886">
    <property type="term" value="C:plasma membrane"/>
    <property type="evidence" value="ECO:0007669"/>
    <property type="project" value="UniProtKB-SubCell"/>
</dbReference>
<evidence type="ECO:0000256" key="16">
    <source>
        <dbReference type="ARBA" id="ARBA00022968"/>
    </source>
</evidence>
<dbReference type="STRING" id="582744.Msip34_2507"/>
<comment type="similarity">
    <text evidence="4">In the N-terminal section; belongs to the glycosyltransferase 51 family.</text>
</comment>
<evidence type="ECO:0000256" key="3">
    <source>
        <dbReference type="ARBA" id="ARBA00007090"/>
    </source>
</evidence>
<evidence type="ECO:0000256" key="17">
    <source>
        <dbReference type="ARBA" id="ARBA00022984"/>
    </source>
</evidence>
<dbReference type="EC" id="3.4.16.4" evidence="5"/>
<dbReference type="InterPro" id="IPR001460">
    <property type="entry name" value="PCN-bd_Tpept"/>
</dbReference>
<dbReference type="GO" id="GO:0008360">
    <property type="term" value="P:regulation of cell shape"/>
    <property type="evidence" value="ECO:0007669"/>
    <property type="project" value="UniProtKB-KW"/>
</dbReference>
<dbReference type="InterPro" id="IPR031376">
    <property type="entry name" value="PCB_OB"/>
</dbReference>
<evidence type="ECO:0000256" key="27">
    <source>
        <dbReference type="SAM" id="MobiDB-lite"/>
    </source>
</evidence>
<comment type="similarity">
    <text evidence="3">In the C-terminal section; belongs to the transpeptidase family.</text>
</comment>
<dbReference type="Gene3D" id="3.40.710.10">
    <property type="entry name" value="DD-peptidase/beta-lactamase superfamily"/>
    <property type="match status" value="2"/>
</dbReference>
<dbReference type="GO" id="GO:0071555">
    <property type="term" value="P:cell wall organization"/>
    <property type="evidence" value="ECO:0007669"/>
    <property type="project" value="UniProtKB-KW"/>
</dbReference>
<dbReference type="GO" id="GO:0046677">
    <property type="term" value="P:response to antibiotic"/>
    <property type="evidence" value="ECO:0007669"/>
    <property type="project" value="UniProtKB-KW"/>
</dbReference>
<dbReference type="KEGG" id="mei:Msip34_2507"/>
<evidence type="ECO:0000256" key="6">
    <source>
        <dbReference type="ARBA" id="ARBA00018638"/>
    </source>
</evidence>
<dbReference type="EC" id="2.4.99.28" evidence="24"/>
<keyword evidence="10" id="KW-0645">Protease</keyword>
<keyword evidence="14" id="KW-0378">Hydrolase</keyword>